<protein>
    <recommendedName>
        <fullName evidence="6">Alcohol dehydrogenase</fullName>
    </recommendedName>
</protein>
<keyword evidence="2" id="KW-0560">Oxidoreductase</keyword>
<dbReference type="EMBL" id="FZQP02001559">
    <property type="protein sequence ID" value="VVC93207.1"/>
    <property type="molecule type" value="Genomic_DNA"/>
</dbReference>
<evidence type="ECO:0000313" key="4">
    <source>
        <dbReference type="EMBL" id="VVC93207.1"/>
    </source>
</evidence>
<name>A0A5E4Q890_9NEOP</name>
<proteinExistence type="inferred from homology"/>
<dbReference type="PANTHER" id="PTHR44229:SF8">
    <property type="entry name" value="ALCOHOL DEHYDROGENASE-RELATED"/>
    <property type="match status" value="1"/>
</dbReference>
<comment type="similarity">
    <text evidence="1 3">Belongs to the short-chain dehydrogenases/reductases (SDR) family.</text>
</comment>
<dbReference type="Pfam" id="PF00106">
    <property type="entry name" value="adh_short"/>
    <property type="match status" value="1"/>
</dbReference>
<dbReference type="SUPFAM" id="SSF51735">
    <property type="entry name" value="NAD(P)-binding Rossmann-fold domains"/>
    <property type="match status" value="1"/>
</dbReference>
<dbReference type="InterPro" id="IPR036291">
    <property type="entry name" value="NAD(P)-bd_dom_sf"/>
</dbReference>
<dbReference type="PANTHER" id="PTHR44229">
    <property type="entry name" value="15-HYDROXYPROSTAGLANDIN DEHYDROGENASE [NAD(+)]"/>
    <property type="match status" value="1"/>
</dbReference>
<dbReference type="GO" id="GO:0005737">
    <property type="term" value="C:cytoplasm"/>
    <property type="evidence" value="ECO:0007669"/>
    <property type="project" value="TreeGrafter"/>
</dbReference>
<reference evidence="4 5" key="1">
    <citation type="submission" date="2017-07" db="EMBL/GenBank/DDBJ databases">
        <authorList>
            <person name="Talla V."/>
            <person name="Backstrom N."/>
        </authorList>
    </citation>
    <scope>NUCLEOTIDE SEQUENCE [LARGE SCALE GENOMIC DNA]</scope>
</reference>
<evidence type="ECO:0000256" key="3">
    <source>
        <dbReference type="RuleBase" id="RU000363"/>
    </source>
</evidence>
<evidence type="ECO:0000313" key="5">
    <source>
        <dbReference type="Proteomes" id="UP000324832"/>
    </source>
</evidence>
<dbReference type="AlphaFoldDB" id="A0A5E4Q890"/>
<evidence type="ECO:0008006" key="6">
    <source>
        <dbReference type="Google" id="ProtNLM"/>
    </source>
</evidence>
<dbReference type="Gene3D" id="3.40.50.720">
    <property type="entry name" value="NAD(P)-binding Rossmann-like Domain"/>
    <property type="match status" value="1"/>
</dbReference>
<gene>
    <name evidence="4" type="ORF">LSINAPIS_LOCUS5445</name>
</gene>
<dbReference type="PRINTS" id="PR00080">
    <property type="entry name" value="SDRFAMILY"/>
</dbReference>
<dbReference type="PRINTS" id="PR00081">
    <property type="entry name" value="GDHRDH"/>
</dbReference>
<evidence type="ECO:0000256" key="1">
    <source>
        <dbReference type="ARBA" id="ARBA00006484"/>
    </source>
</evidence>
<dbReference type="InterPro" id="IPR002347">
    <property type="entry name" value="SDR_fam"/>
</dbReference>
<keyword evidence="5" id="KW-1185">Reference proteome</keyword>
<evidence type="ECO:0000256" key="2">
    <source>
        <dbReference type="ARBA" id="ARBA00023002"/>
    </source>
</evidence>
<sequence>MYETKDITCVVTGGAQGIGLAIVENFLLNGAKHVIILDYNEEEGNKVVKKLQNKYSGDCVFINCDITRDLDSVYSELIKTYKHIDVFVNNAGILDTDNPRRTMNVNAVSLIEWTFKVYEDMRMDKGGKGGTIINIASVVGYENIPFLPAYQASKHAVIGFTKSLGHKVNYNQTGVRVLAICPGLTTTNIEKNSNEKRDDPVMRLLSEKFITQEPDNVGKGTLDVYKNAESGTYWLVEQSQPPIKVNLEVKLGL</sequence>
<dbReference type="Proteomes" id="UP000324832">
    <property type="component" value="Unassembled WGS sequence"/>
</dbReference>
<accession>A0A5E4Q890</accession>
<organism evidence="4 5">
    <name type="scientific">Leptidea sinapis</name>
    <dbReference type="NCBI Taxonomy" id="189913"/>
    <lineage>
        <taxon>Eukaryota</taxon>
        <taxon>Metazoa</taxon>
        <taxon>Ecdysozoa</taxon>
        <taxon>Arthropoda</taxon>
        <taxon>Hexapoda</taxon>
        <taxon>Insecta</taxon>
        <taxon>Pterygota</taxon>
        <taxon>Neoptera</taxon>
        <taxon>Endopterygota</taxon>
        <taxon>Lepidoptera</taxon>
        <taxon>Glossata</taxon>
        <taxon>Ditrysia</taxon>
        <taxon>Papilionoidea</taxon>
        <taxon>Pieridae</taxon>
        <taxon>Dismorphiinae</taxon>
        <taxon>Leptidea</taxon>
    </lineage>
</organism>
<dbReference type="GO" id="GO:0016616">
    <property type="term" value="F:oxidoreductase activity, acting on the CH-OH group of donors, NAD or NADP as acceptor"/>
    <property type="evidence" value="ECO:0007669"/>
    <property type="project" value="TreeGrafter"/>
</dbReference>